<evidence type="ECO:0000313" key="3">
    <source>
        <dbReference type="EMBL" id="PZP40445.1"/>
    </source>
</evidence>
<dbReference type="EMBL" id="QFOI01000607">
    <property type="protein sequence ID" value="PZP40445.1"/>
    <property type="molecule type" value="Genomic_DNA"/>
</dbReference>
<reference evidence="3 4" key="1">
    <citation type="submission" date="2017-11" db="EMBL/GenBank/DDBJ databases">
        <title>Infants hospitalized years apart are colonized by the same room-sourced microbial strains.</title>
        <authorList>
            <person name="Brooks B."/>
            <person name="Olm M.R."/>
            <person name="Firek B.A."/>
            <person name="Baker R."/>
            <person name="Thomas B.C."/>
            <person name="Morowitz M.J."/>
            <person name="Banfield J.F."/>
        </authorList>
    </citation>
    <scope>NUCLEOTIDE SEQUENCE [LARGE SCALE GENOMIC DNA]</scope>
    <source>
        <strain evidence="3">S2_009_000_R2_76</strain>
    </source>
</reference>
<evidence type="ECO:0000256" key="1">
    <source>
        <dbReference type="SAM" id="Phobius"/>
    </source>
</evidence>
<feature type="non-terminal residue" evidence="3">
    <location>
        <position position="468"/>
    </location>
</feature>
<dbReference type="Proteomes" id="UP000249645">
    <property type="component" value="Unassembled WGS sequence"/>
</dbReference>
<evidence type="ECO:0000313" key="4">
    <source>
        <dbReference type="Proteomes" id="UP000249645"/>
    </source>
</evidence>
<proteinExistence type="predicted"/>
<feature type="transmembrane region" description="Helical" evidence="1">
    <location>
        <begin position="20"/>
        <end position="41"/>
    </location>
</feature>
<dbReference type="InterPro" id="IPR008756">
    <property type="entry name" value="Peptidase_M56"/>
</dbReference>
<comment type="caution">
    <text evidence="3">The sequence shown here is derived from an EMBL/GenBank/DDBJ whole genome shotgun (WGS) entry which is preliminary data.</text>
</comment>
<dbReference type="PANTHER" id="PTHR34978">
    <property type="entry name" value="POSSIBLE SENSOR-TRANSDUCER PROTEIN BLAR"/>
    <property type="match status" value="1"/>
</dbReference>
<name>A0A2W5E812_9SPHI</name>
<feature type="transmembrane region" description="Helical" evidence="1">
    <location>
        <begin position="280"/>
        <end position="299"/>
    </location>
</feature>
<feature type="transmembrane region" description="Helical" evidence="1">
    <location>
        <begin position="104"/>
        <end position="128"/>
    </location>
</feature>
<keyword evidence="1" id="KW-0812">Transmembrane</keyword>
<feature type="domain" description="Peptidase M56" evidence="2">
    <location>
        <begin position="24"/>
        <end position="270"/>
    </location>
</feature>
<dbReference type="InterPro" id="IPR052173">
    <property type="entry name" value="Beta-lactam_resp_regulator"/>
</dbReference>
<keyword evidence="1" id="KW-1133">Transmembrane helix</keyword>
<dbReference type="PANTHER" id="PTHR34978:SF3">
    <property type="entry name" value="SLR0241 PROTEIN"/>
    <property type="match status" value="1"/>
</dbReference>
<sequence length="468" mass="55903">MLLFYVLVLSRLKCFHFNRIYLLFAVVFSMIIPLVSVPNLWKNSQQPILENRISDVLGNNDVFPEKDNIQIQKIPIINDDLHPISSNKLPQIQTNSSHFPLNSFLWMAYFLISFLLLTRFVWGIFKLIELIRKNEKQKIEKYSFILLKKSDSPFTFLQYIFVNKKNFKEREISESVIIHEKQHANELHSIDLIFMNLVQIVAWFNPFLSFFQKYIRENHEYLADNAVLKQETDKNQYQQLILEMQLSNRKENFQLANNFNFLSIKKRFLMMNRNNKPRKNILLTLLSIPLILAGIWVFAQKKDKEDKTLTTLSTQAFKQSHNEIPTSNGGITQEQFDFYIAQMKKGNYKIFDSKNRNRDWFKDLQNSLYGDSLISLYKNMTWQQKSLTNTTMPYEVMDSLSDYDWHLYNQTVNKLLTIKQKKDRDSLPHRQFENKNENMRTYDQPICLDDKYVKKYGYLNVMLHYMSQ</sequence>
<protein>
    <recommendedName>
        <fullName evidence="2">Peptidase M56 domain-containing protein</fullName>
    </recommendedName>
</protein>
<organism evidence="3 4">
    <name type="scientific">Pseudopedobacter saltans</name>
    <dbReference type="NCBI Taxonomy" id="151895"/>
    <lineage>
        <taxon>Bacteria</taxon>
        <taxon>Pseudomonadati</taxon>
        <taxon>Bacteroidota</taxon>
        <taxon>Sphingobacteriia</taxon>
        <taxon>Sphingobacteriales</taxon>
        <taxon>Sphingobacteriaceae</taxon>
        <taxon>Pseudopedobacter</taxon>
    </lineage>
</organism>
<gene>
    <name evidence="3" type="ORF">DI598_19325</name>
</gene>
<evidence type="ECO:0000259" key="2">
    <source>
        <dbReference type="Pfam" id="PF05569"/>
    </source>
</evidence>
<dbReference type="CDD" id="cd07341">
    <property type="entry name" value="M56_BlaR1_MecR1_like"/>
    <property type="match status" value="1"/>
</dbReference>
<keyword evidence="1" id="KW-0472">Membrane</keyword>
<dbReference type="Pfam" id="PF05569">
    <property type="entry name" value="Peptidase_M56"/>
    <property type="match status" value="1"/>
</dbReference>
<dbReference type="AlphaFoldDB" id="A0A2W5E812"/>
<accession>A0A2W5E812</accession>